<feature type="transmembrane region" description="Helical" evidence="8">
    <location>
        <begin position="104"/>
        <end position="123"/>
    </location>
</feature>
<feature type="transmembrane region" description="Helical" evidence="8">
    <location>
        <begin position="129"/>
        <end position="148"/>
    </location>
</feature>
<dbReference type="Proteomes" id="UP000247551">
    <property type="component" value="Unassembled WGS sequence"/>
</dbReference>
<comment type="subcellular location">
    <subcellularLocation>
        <location evidence="1">Cell membrane</location>
        <topology evidence="1">Multi-pass membrane protein</topology>
    </subcellularLocation>
</comment>
<evidence type="ECO:0000256" key="2">
    <source>
        <dbReference type="ARBA" id="ARBA00007935"/>
    </source>
</evidence>
<keyword evidence="7 8" id="KW-0472">Membrane</keyword>
<comment type="similarity">
    <text evidence="2">Belongs to the binding-protein-dependent transport system permease family. FecCD subfamily.</text>
</comment>
<dbReference type="SUPFAM" id="SSF81345">
    <property type="entry name" value="ABC transporter involved in vitamin B12 uptake, BtuC"/>
    <property type="match status" value="1"/>
</dbReference>
<proteinExistence type="inferred from homology"/>
<evidence type="ECO:0000256" key="3">
    <source>
        <dbReference type="ARBA" id="ARBA00022448"/>
    </source>
</evidence>
<comment type="caution">
    <text evidence="9">The sequence shown here is derived from an EMBL/GenBank/DDBJ whole genome shotgun (WGS) entry which is preliminary data.</text>
</comment>
<dbReference type="GO" id="GO:0033214">
    <property type="term" value="P:siderophore-iron import into cell"/>
    <property type="evidence" value="ECO:0007669"/>
    <property type="project" value="TreeGrafter"/>
</dbReference>
<feature type="transmembrane region" description="Helical" evidence="8">
    <location>
        <begin position="247"/>
        <end position="269"/>
    </location>
</feature>
<gene>
    <name evidence="9" type="ORF">DFP75_101547</name>
</gene>
<sequence length="340" mass="35961">MNDSTSVSALPKSGGVSLKLMGMLAVGLLLLVVCWLHLALGAKSIDWALVWQALFNYDASDSEQILVREMRMSRLLVSLVVGAALALAGVLIQAVSRNPLADPGILGINSGAAFFVVAGLLFVSGSRSVSVPLLAFSGALFAALLVVMLTGRQQSSGRMILAGAAVAALFSAMTAVLLLVDQQGLEKLRNWLTGSISASDIRKLDWVWPYLVPAMVGSLLLAKSLNAHHLGDMAASGLGVKVGRLKLLSLFVIVVLSGSAVALVGPIGFVGLVVPHMARFVIRNDFRWLIPYALLLGAIVMVSADLMGRLLVRPYEINTGIVTALIGAPFFIALVIWRVR</sequence>
<reference evidence="9 10" key="1">
    <citation type="submission" date="2018-06" db="EMBL/GenBank/DDBJ databases">
        <title>Genomic Encyclopedia of Type Strains, Phase III (KMG-III): the genomes of soil and plant-associated and newly described type strains.</title>
        <authorList>
            <person name="Whitman W."/>
        </authorList>
    </citation>
    <scope>NUCLEOTIDE SEQUENCE [LARGE SCALE GENOMIC DNA]</scope>
    <source>
        <strain evidence="9 10">CECT 7730</strain>
    </source>
</reference>
<dbReference type="CDD" id="cd06550">
    <property type="entry name" value="TM_ABC_iron-siderophores_like"/>
    <property type="match status" value="1"/>
</dbReference>
<dbReference type="Pfam" id="PF01032">
    <property type="entry name" value="FecCD"/>
    <property type="match status" value="1"/>
</dbReference>
<keyword evidence="3" id="KW-0813">Transport</keyword>
<dbReference type="Gene3D" id="1.10.3470.10">
    <property type="entry name" value="ABC transporter involved in vitamin B12 uptake, BtuC"/>
    <property type="match status" value="1"/>
</dbReference>
<feature type="transmembrane region" description="Helical" evidence="8">
    <location>
        <begin position="320"/>
        <end position="339"/>
    </location>
</feature>
<dbReference type="InterPro" id="IPR037294">
    <property type="entry name" value="ABC_BtuC-like"/>
</dbReference>
<evidence type="ECO:0000256" key="5">
    <source>
        <dbReference type="ARBA" id="ARBA00022692"/>
    </source>
</evidence>
<evidence type="ECO:0000313" key="9">
    <source>
        <dbReference type="EMBL" id="PYF84509.1"/>
    </source>
</evidence>
<evidence type="ECO:0000256" key="4">
    <source>
        <dbReference type="ARBA" id="ARBA00022475"/>
    </source>
</evidence>
<accession>A0A318VLE2</accession>
<evidence type="ECO:0000256" key="8">
    <source>
        <dbReference type="SAM" id="Phobius"/>
    </source>
</evidence>
<keyword evidence="6 8" id="KW-1133">Transmembrane helix</keyword>
<evidence type="ECO:0000256" key="6">
    <source>
        <dbReference type="ARBA" id="ARBA00022989"/>
    </source>
</evidence>
<dbReference type="GO" id="GO:0022857">
    <property type="term" value="F:transmembrane transporter activity"/>
    <property type="evidence" value="ECO:0007669"/>
    <property type="project" value="InterPro"/>
</dbReference>
<dbReference type="PANTHER" id="PTHR30472:SF1">
    <property type="entry name" value="FE(3+) DICITRATE TRANSPORT SYSTEM PERMEASE PROTEIN FECC-RELATED"/>
    <property type="match status" value="1"/>
</dbReference>
<feature type="transmembrane region" description="Helical" evidence="8">
    <location>
        <begin position="75"/>
        <end position="92"/>
    </location>
</feature>
<name>A0A318VLE2_9GAMM</name>
<evidence type="ECO:0000256" key="7">
    <source>
        <dbReference type="ARBA" id="ARBA00023136"/>
    </source>
</evidence>
<organism evidence="9 10">
    <name type="scientific">Marinomonas alcarazii</name>
    <dbReference type="NCBI Taxonomy" id="491949"/>
    <lineage>
        <taxon>Bacteria</taxon>
        <taxon>Pseudomonadati</taxon>
        <taxon>Pseudomonadota</taxon>
        <taxon>Gammaproteobacteria</taxon>
        <taxon>Oceanospirillales</taxon>
        <taxon>Oceanospirillaceae</taxon>
        <taxon>Marinomonas</taxon>
    </lineage>
</organism>
<keyword evidence="10" id="KW-1185">Reference proteome</keyword>
<keyword evidence="4" id="KW-1003">Cell membrane</keyword>
<dbReference type="InterPro" id="IPR000522">
    <property type="entry name" value="ABC_transptr_permease_BtuC"/>
</dbReference>
<evidence type="ECO:0000256" key="1">
    <source>
        <dbReference type="ARBA" id="ARBA00004651"/>
    </source>
</evidence>
<dbReference type="PANTHER" id="PTHR30472">
    <property type="entry name" value="FERRIC ENTEROBACTIN TRANSPORT SYSTEM PERMEASE PROTEIN"/>
    <property type="match status" value="1"/>
</dbReference>
<dbReference type="FunFam" id="1.10.3470.10:FF:000001">
    <property type="entry name" value="Vitamin B12 ABC transporter permease BtuC"/>
    <property type="match status" value="1"/>
</dbReference>
<keyword evidence="5 8" id="KW-0812">Transmembrane</keyword>
<evidence type="ECO:0000313" key="10">
    <source>
        <dbReference type="Proteomes" id="UP000247551"/>
    </source>
</evidence>
<feature type="transmembrane region" description="Helical" evidence="8">
    <location>
        <begin position="289"/>
        <end position="308"/>
    </location>
</feature>
<dbReference type="RefSeq" id="WP_110571969.1">
    <property type="nucleotide sequence ID" value="NZ_QKLW01000001.1"/>
</dbReference>
<feature type="transmembrane region" description="Helical" evidence="8">
    <location>
        <begin position="160"/>
        <end position="180"/>
    </location>
</feature>
<dbReference type="AlphaFoldDB" id="A0A318VLE2"/>
<protein>
    <submittedName>
        <fullName evidence="9">Iron complex transport system permease protein</fullName>
    </submittedName>
</protein>
<dbReference type="EMBL" id="QKLW01000001">
    <property type="protein sequence ID" value="PYF84509.1"/>
    <property type="molecule type" value="Genomic_DNA"/>
</dbReference>
<dbReference type="GO" id="GO:0005886">
    <property type="term" value="C:plasma membrane"/>
    <property type="evidence" value="ECO:0007669"/>
    <property type="project" value="UniProtKB-SubCell"/>
</dbReference>